<dbReference type="RefSeq" id="WP_158208339.1">
    <property type="nucleotide sequence ID" value="NZ_CP046996.1"/>
</dbReference>
<proteinExistence type="inferred from homology"/>
<keyword evidence="8" id="KW-0449">Lipoprotein</keyword>
<evidence type="ECO:0000256" key="2">
    <source>
        <dbReference type="ARBA" id="ARBA00022475"/>
    </source>
</evidence>
<feature type="transmembrane region" description="Helical" evidence="7">
    <location>
        <begin position="79"/>
        <end position="103"/>
    </location>
</feature>
<dbReference type="EC" id="2.5.1.145" evidence="7"/>
<comment type="similarity">
    <text evidence="1 7">Belongs to the Lgt family.</text>
</comment>
<evidence type="ECO:0000256" key="7">
    <source>
        <dbReference type="HAMAP-Rule" id="MF_01147"/>
    </source>
</evidence>
<name>A0A857DJS9_9FIRM</name>
<dbReference type="AlphaFoldDB" id="A0A857DJS9"/>
<keyword evidence="2 7" id="KW-1003">Cell membrane</keyword>
<comment type="function">
    <text evidence="7">Catalyzes the transfer of the diacylglyceryl group from phosphatidylglycerol to the sulfhydryl group of the N-terminal cysteine of a prolipoprotein, the first step in the formation of mature lipoproteins.</text>
</comment>
<evidence type="ECO:0000256" key="3">
    <source>
        <dbReference type="ARBA" id="ARBA00022679"/>
    </source>
</evidence>
<evidence type="ECO:0000256" key="4">
    <source>
        <dbReference type="ARBA" id="ARBA00022692"/>
    </source>
</evidence>
<dbReference type="GO" id="GO:0042158">
    <property type="term" value="P:lipoprotein biosynthetic process"/>
    <property type="evidence" value="ECO:0007669"/>
    <property type="project" value="UniProtKB-UniRule"/>
</dbReference>
<accession>A0A857DJS9</accession>
<keyword evidence="6 7" id="KW-0472">Membrane</keyword>
<dbReference type="UniPathway" id="UPA00664"/>
<feature type="binding site" evidence="7">
    <location>
        <position position="131"/>
    </location>
    <ligand>
        <name>a 1,2-diacyl-sn-glycero-3-phospho-(1'-sn-glycerol)</name>
        <dbReference type="ChEBI" id="CHEBI:64716"/>
    </ligand>
</feature>
<dbReference type="Proteomes" id="UP000430508">
    <property type="component" value="Chromosome"/>
</dbReference>
<gene>
    <name evidence="7" type="primary">lgt</name>
    <name evidence="8" type="ORF">GQ588_10165</name>
</gene>
<reference evidence="8 9" key="1">
    <citation type="submission" date="2019-12" db="EMBL/GenBank/DDBJ databases">
        <title>Sequence classification of anaerobic respiratory reductive dehalogenases: First we see many, then we see few.</title>
        <authorList>
            <person name="Molenda O."/>
            <person name="Puentes Jacome L.A."/>
            <person name="Cao X."/>
            <person name="Nesbo C.L."/>
            <person name="Tang S."/>
            <person name="Morson N."/>
            <person name="Patron J."/>
            <person name="Lomheim L."/>
            <person name="Wishart D.S."/>
            <person name="Edwards E.A."/>
        </authorList>
    </citation>
    <scope>NUCLEOTIDE SEQUENCE [LARGE SCALE GENOMIC DNA]</scope>
    <source>
        <strain evidence="8 9">12DCA</strain>
    </source>
</reference>
<comment type="catalytic activity">
    <reaction evidence="7">
        <text>L-cysteinyl-[prolipoprotein] + a 1,2-diacyl-sn-glycero-3-phospho-(1'-sn-glycerol) = an S-1,2-diacyl-sn-glyceryl-L-cysteinyl-[prolipoprotein] + sn-glycerol 1-phosphate + H(+)</text>
        <dbReference type="Rhea" id="RHEA:56712"/>
        <dbReference type="Rhea" id="RHEA-COMP:14679"/>
        <dbReference type="Rhea" id="RHEA-COMP:14680"/>
        <dbReference type="ChEBI" id="CHEBI:15378"/>
        <dbReference type="ChEBI" id="CHEBI:29950"/>
        <dbReference type="ChEBI" id="CHEBI:57685"/>
        <dbReference type="ChEBI" id="CHEBI:64716"/>
        <dbReference type="ChEBI" id="CHEBI:140658"/>
        <dbReference type="EC" id="2.5.1.145"/>
    </reaction>
</comment>
<evidence type="ECO:0000256" key="6">
    <source>
        <dbReference type="ARBA" id="ARBA00023136"/>
    </source>
</evidence>
<organism evidence="8 9">
    <name type="scientific">Dehalobacter restrictus</name>
    <dbReference type="NCBI Taxonomy" id="55583"/>
    <lineage>
        <taxon>Bacteria</taxon>
        <taxon>Bacillati</taxon>
        <taxon>Bacillota</taxon>
        <taxon>Clostridia</taxon>
        <taxon>Eubacteriales</taxon>
        <taxon>Desulfitobacteriaceae</taxon>
        <taxon>Dehalobacter</taxon>
    </lineage>
</organism>
<dbReference type="EMBL" id="CP046996">
    <property type="protein sequence ID" value="QHA00971.1"/>
    <property type="molecule type" value="Genomic_DNA"/>
</dbReference>
<evidence type="ECO:0000256" key="1">
    <source>
        <dbReference type="ARBA" id="ARBA00007150"/>
    </source>
</evidence>
<evidence type="ECO:0000313" key="8">
    <source>
        <dbReference type="EMBL" id="QHA00971.1"/>
    </source>
</evidence>
<dbReference type="Pfam" id="PF01790">
    <property type="entry name" value="LGT"/>
    <property type="match status" value="1"/>
</dbReference>
<keyword evidence="5 7" id="KW-1133">Transmembrane helix</keyword>
<keyword evidence="4 7" id="KW-0812">Transmembrane</keyword>
<dbReference type="HAMAP" id="MF_01147">
    <property type="entry name" value="Lgt"/>
    <property type="match status" value="1"/>
</dbReference>
<feature type="transmembrane region" description="Helical" evidence="7">
    <location>
        <begin position="230"/>
        <end position="248"/>
    </location>
</feature>
<dbReference type="GO" id="GO:0005886">
    <property type="term" value="C:plasma membrane"/>
    <property type="evidence" value="ECO:0007669"/>
    <property type="project" value="UniProtKB-SubCell"/>
</dbReference>
<sequence length="256" mass="28893">MNPIAFEIGPFSVHWYGILIALAFCAGLILANYHTNYRRLDPDKLFNLLIIMIPAALIGARLYYVLFNLHYYISCPAEIVAVWHGGLAIHGGIIGGFLAVLVVTRRDPDLKFWSVADVIAPSLVIGQAIGRWGNFLNQEAHGGPVSESFISKFPHFIQQGMYIDGQYYHPTFLYESLWDTLIFLFLFWLIRKKSTPDGIIFLLYLLLYSAGRFIIESLRTDSLMLGPFKIAQVISIAAILLSAVLLFVKLRKKKPV</sequence>
<feature type="transmembrane region" description="Helical" evidence="7">
    <location>
        <begin position="197"/>
        <end position="215"/>
    </location>
</feature>
<dbReference type="InterPro" id="IPR001640">
    <property type="entry name" value="Lgt"/>
</dbReference>
<evidence type="ECO:0000256" key="5">
    <source>
        <dbReference type="ARBA" id="ARBA00022989"/>
    </source>
</evidence>
<feature type="transmembrane region" description="Helical" evidence="7">
    <location>
        <begin position="45"/>
        <end position="67"/>
    </location>
</feature>
<evidence type="ECO:0000313" key="9">
    <source>
        <dbReference type="Proteomes" id="UP000430508"/>
    </source>
</evidence>
<dbReference type="PANTHER" id="PTHR30589">
    <property type="entry name" value="PROLIPOPROTEIN DIACYLGLYCERYL TRANSFERASE"/>
    <property type="match status" value="1"/>
</dbReference>
<keyword evidence="3 7" id="KW-0808">Transferase</keyword>
<dbReference type="PROSITE" id="PS01311">
    <property type="entry name" value="LGT"/>
    <property type="match status" value="1"/>
</dbReference>
<comment type="pathway">
    <text evidence="7">Protein modification; lipoprotein biosynthesis (diacylglyceryl transfer).</text>
</comment>
<keyword evidence="8" id="KW-0328">Glycosyltransferase</keyword>
<dbReference type="GO" id="GO:0008961">
    <property type="term" value="F:phosphatidylglycerol-prolipoprotein diacylglyceryl transferase activity"/>
    <property type="evidence" value="ECO:0007669"/>
    <property type="project" value="UniProtKB-UniRule"/>
</dbReference>
<protein>
    <recommendedName>
        <fullName evidence="7">Phosphatidylglycerol--prolipoprotein diacylglyceryl transferase</fullName>
        <ecNumber evidence="7">2.5.1.145</ecNumber>
    </recommendedName>
</protein>
<feature type="transmembrane region" description="Helical" evidence="7">
    <location>
        <begin position="13"/>
        <end position="33"/>
    </location>
</feature>
<dbReference type="PANTHER" id="PTHR30589:SF0">
    <property type="entry name" value="PHOSPHATIDYLGLYCEROL--PROLIPOPROTEIN DIACYLGLYCERYL TRANSFERASE"/>
    <property type="match status" value="1"/>
</dbReference>
<dbReference type="NCBIfam" id="TIGR00544">
    <property type="entry name" value="lgt"/>
    <property type="match status" value="1"/>
</dbReference>
<comment type="subcellular location">
    <subcellularLocation>
        <location evidence="7">Cell membrane</location>
        <topology evidence="7">Multi-pass membrane protein</topology>
    </subcellularLocation>
</comment>